<dbReference type="PANTHER" id="PTHR34698">
    <property type="entry name" value="5-OXOPROLINASE SUBUNIT B"/>
    <property type="match status" value="1"/>
</dbReference>
<feature type="domain" description="Carboxyltransferase" evidence="4">
    <location>
        <begin position="5"/>
        <end position="206"/>
    </location>
</feature>
<dbReference type="PANTHER" id="PTHR34698:SF2">
    <property type="entry name" value="5-OXOPROLINASE SUBUNIT B"/>
    <property type="match status" value="1"/>
</dbReference>
<dbReference type="Proteomes" id="UP000602057">
    <property type="component" value="Unassembled WGS sequence"/>
</dbReference>
<proteinExistence type="predicted"/>
<evidence type="ECO:0000256" key="1">
    <source>
        <dbReference type="ARBA" id="ARBA00022741"/>
    </source>
</evidence>
<dbReference type="NCBIfam" id="TIGR00370">
    <property type="entry name" value="5-oxoprolinase subunit PxpB"/>
    <property type="match status" value="1"/>
</dbReference>
<keyword evidence="2 5" id="KW-0378">Hydrolase</keyword>
<dbReference type="EMBL" id="JACVXC010000003">
    <property type="protein sequence ID" value="MBD0835798.1"/>
    <property type="molecule type" value="Genomic_DNA"/>
</dbReference>
<evidence type="ECO:0000256" key="3">
    <source>
        <dbReference type="ARBA" id="ARBA00022840"/>
    </source>
</evidence>
<sequence length="243" mass="27657">MAYNLSYKPYGERAIFIEWPAIIDEEILRDVLSFKHKIEKLNIKSLLEIRQSYNSLLVVYGFVEINFKAEIETINKIYSKSESAISLDLMQWTIPVCYEEEFGIDLEELSGLKNVTKSQIIEWHSQSIYTVYFIGFLPGFLYLGGLDKRLHTPRKSTPRLQIRKGSVAIGGSQTGIYPMASPGGWNVIGNTPVTLFDATKQSPCFVKPGDKVRFKPVSLDEYKSIKILVEAGVYQIESEVIRD</sequence>
<evidence type="ECO:0000256" key="2">
    <source>
        <dbReference type="ARBA" id="ARBA00022801"/>
    </source>
</evidence>
<dbReference type="InterPro" id="IPR029000">
    <property type="entry name" value="Cyclophilin-like_dom_sf"/>
</dbReference>
<organism evidence="5 6">
    <name type="scientific">Aestuariibaculum suncheonense</name>
    <dbReference type="NCBI Taxonomy" id="1028745"/>
    <lineage>
        <taxon>Bacteria</taxon>
        <taxon>Pseudomonadati</taxon>
        <taxon>Bacteroidota</taxon>
        <taxon>Flavobacteriia</taxon>
        <taxon>Flavobacteriales</taxon>
        <taxon>Flavobacteriaceae</taxon>
    </lineage>
</organism>
<gene>
    <name evidence="5" type="primary">pxpB</name>
    <name evidence="5" type="ORF">ICJ84_10155</name>
</gene>
<dbReference type="EC" id="3.5.2.9" evidence="5"/>
<protein>
    <submittedName>
        <fullName evidence="5">5-oxoprolinase subunit PxpB</fullName>
        <ecNumber evidence="5">3.5.2.9</ecNumber>
    </submittedName>
</protein>
<dbReference type="Pfam" id="PF02682">
    <property type="entry name" value="CT_C_D"/>
    <property type="match status" value="1"/>
</dbReference>
<dbReference type="Gene3D" id="2.40.100.10">
    <property type="entry name" value="Cyclophilin-like"/>
    <property type="match status" value="1"/>
</dbReference>
<dbReference type="InterPro" id="IPR003833">
    <property type="entry name" value="CT_C_D"/>
</dbReference>
<name>A0A8J6UAX9_9FLAO</name>
<dbReference type="GO" id="GO:0005524">
    <property type="term" value="F:ATP binding"/>
    <property type="evidence" value="ECO:0007669"/>
    <property type="project" value="UniProtKB-KW"/>
</dbReference>
<dbReference type="AlphaFoldDB" id="A0A8J6UAX9"/>
<dbReference type="SMART" id="SM00796">
    <property type="entry name" value="AHS1"/>
    <property type="match status" value="1"/>
</dbReference>
<evidence type="ECO:0000313" key="6">
    <source>
        <dbReference type="Proteomes" id="UP000602057"/>
    </source>
</evidence>
<keyword evidence="1" id="KW-0547">Nucleotide-binding</keyword>
<reference evidence="5" key="1">
    <citation type="journal article" date="2013" name="Int. J. Syst. Evol. Microbiol.">
        <title>Aestuariibaculum suncheonense gen. nov., sp. nov., a marine bacterium of the family Flavobacteriaceae isolated from a tidal flat and emended descriptions of the genera Gaetbulibacter and Tamlana.</title>
        <authorList>
            <person name="Jeong S.H."/>
            <person name="Park M.S."/>
            <person name="Jin H.M."/>
            <person name="Lee K."/>
            <person name="Park W."/>
            <person name="Jeon C.O."/>
        </authorList>
    </citation>
    <scope>NUCLEOTIDE SEQUENCE</scope>
    <source>
        <strain evidence="5">SC17</strain>
    </source>
</reference>
<dbReference type="InterPro" id="IPR010016">
    <property type="entry name" value="PxpB"/>
</dbReference>
<reference evidence="5" key="2">
    <citation type="submission" date="2020-09" db="EMBL/GenBank/DDBJ databases">
        <authorList>
            <person name="Wu Z."/>
        </authorList>
    </citation>
    <scope>NUCLEOTIDE SEQUENCE</scope>
    <source>
        <strain evidence="5">SC17</strain>
    </source>
</reference>
<accession>A0A8J6UAX9</accession>
<dbReference type="Gene3D" id="3.30.1360.40">
    <property type="match status" value="1"/>
</dbReference>
<dbReference type="SUPFAM" id="SSF160467">
    <property type="entry name" value="PH0987 N-terminal domain-like"/>
    <property type="match status" value="1"/>
</dbReference>
<keyword evidence="6" id="KW-1185">Reference proteome</keyword>
<evidence type="ECO:0000313" key="5">
    <source>
        <dbReference type="EMBL" id="MBD0835798.1"/>
    </source>
</evidence>
<dbReference type="GO" id="GO:0017168">
    <property type="term" value="F:5-oxoprolinase (ATP-hydrolyzing) activity"/>
    <property type="evidence" value="ECO:0007669"/>
    <property type="project" value="UniProtKB-EC"/>
</dbReference>
<comment type="caution">
    <text evidence="5">The sequence shown here is derived from an EMBL/GenBank/DDBJ whole genome shotgun (WGS) entry which is preliminary data.</text>
</comment>
<evidence type="ECO:0000259" key="4">
    <source>
        <dbReference type="SMART" id="SM00796"/>
    </source>
</evidence>
<keyword evidence="3" id="KW-0067">ATP-binding</keyword>
<dbReference type="RefSeq" id="WP_188216285.1">
    <property type="nucleotide sequence ID" value="NZ_BAABGH010000011.1"/>
</dbReference>
<dbReference type="SUPFAM" id="SSF50891">
    <property type="entry name" value="Cyclophilin-like"/>
    <property type="match status" value="1"/>
</dbReference>